<dbReference type="InterPro" id="IPR041490">
    <property type="entry name" value="KstR2_TetR_C"/>
</dbReference>
<dbReference type="SUPFAM" id="SSF48498">
    <property type="entry name" value="Tetracyclin repressor-like, C-terminal domain"/>
    <property type="match status" value="1"/>
</dbReference>
<keyword evidence="1" id="KW-0805">Transcription regulation</keyword>
<dbReference type="Gene3D" id="1.10.10.60">
    <property type="entry name" value="Homeodomain-like"/>
    <property type="match status" value="1"/>
</dbReference>
<name>A0A1H8RUA7_9BRAD</name>
<feature type="domain" description="HTH tetR-type" evidence="6">
    <location>
        <begin position="10"/>
        <end position="70"/>
    </location>
</feature>
<evidence type="ECO:0000259" key="6">
    <source>
        <dbReference type="PROSITE" id="PS50977"/>
    </source>
</evidence>
<feature type="DNA-binding region" description="H-T-H motif" evidence="4">
    <location>
        <begin position="33"/>
        <end position="52"/>
    </location>
</feature>
<keyword evidence="8" id="KW-1185">Reference proteome</keyword>
<gene>
    <name evidence="7" type="ORF">SAMN05444123_10499</name>
</gene>
<dbReference type="PANTHER" id="PTHR30055">
    <property type="entry name" value="HTH-TYPE TRANSCRIPTIONAL REGULATOR RUTR"/>
    <property type="match status" value="1"/>
</dbReference>
<evidence type="ECO:0000313" key="8">
    <source>
        <dbReference type="Proteomes" id="UP000199615"/>
    </source>
</evidence>
<dbReference type="InterPro" id="IPR009057">
    <property type="entry name" value="Homeodomain-like_sf"/>
</dbReference>
<feature type="region of interest" description="Disordered" evidence="5">
    <location>
        <begin position="199"/>
        <end position="227"/>
    </location>
</feature>
<keyword evidence="3" id="KW-0804">Transcription</keyword>
<dbReference type="GO" id="GO:0000976">
    <property type="term" value="F:transcription cis-regulatory region binding"/>
    <property type="evidence" value="ECO:0007669"/>
    <property type="project" value="TreeGrafter"/>
</dbReference>
<dbReference type="Gene3D" id="1.10.357.10">
    <property type="entry name" value="Tetracycline Repressor, domain 2"/>
    <property type="match status" value="1"/>
</dbReference>
<organism evidence="7 8">
    <name type="scientific">Rhodopseudomonas pseudopalustris</name>
    <dbReference type="NCBI Taxonomy" id="1513892"/>
    <lineage>
        <taxon>Bacteria</taxon>
        <taxon>Pseudomonadati</taxon>
        <taxon>Pseudomonadota</taxon>
        <taxon>Alphaproteobacteria</taxon>
        <taxon>Hyphomicrobiales</taxon>
        <taxon>Nitrobacteraceae</taxon>
        <taxon>Rhodopseudomonas</taxon>
    </lineage>
</organism>
<dbReference type="Pfam" id="PF17932">
    <property type="entry name" value="TetR_C_24"/>
    <property type="match status" value="1"/>
</dbReference>
<evidence type="ECO:0000313" key="7">
    <source>
        <dbReference type="EMBL" id="SEO69738.1"/>
    </source>
</evidence>
<sequence>MARTRANDYDQKRLGILSRSAKLFAEHGYTGTSITMIAEACGVSKALMYHYYRSKDAVLFDLLADHLQHLVGVVEAAAHSDGDANERLFAIAAALLEAYRGADAEHQVQISSLKLLPPEQQEELKALERKLVSLMSDAISAAIPAATARPHLLKPLTMSLFGMLNWHYLWFREGKGLSRETYARMVTTLMVAGAEQAMEETEGDAKTASGAARKKSARPAAAVARRA</sequence>
<evidence type="ECO:0000256" key="4">
    <source>
        <dbReference type="PROSITE-ProRule" id="PRU00335"/>
    </source>
</evidence>
<proteinExistence type="predicted"/>
<dbReference type="EMBL" id="FODT01000004">
    <property type="protein sequence ID" value="SEO69738.1"/>
    <property type="molecule type" value="Genomic_DNA"/>
</dbReference>
<reference evidence="8" key="1">
    <citation type="submission" date="2016-10" db="EMBL/GenBank/DDBJ databases">
        <authorList>
            <person name="Varghese N."/>
            <person name="Submissions S."/>
        </authorList>
    </citation>
    <scope>NUCLEOTIDE SEQUENCE [LARGE SCALE GENOMIC DNA]</scope>
    <source>
        <strain evidence="8">DSM 123</strain>
    </source>
</reference>
<dbReference type="Proteomes" id="UP000199615">
    <property type="component" value="Unassembled WGS sequence"/>
</dbReference>
<dbReference type="InterPro" id="IPR036271">
    <property type="entry name" value="Tet_transcr_reg_TetR-rel_C_sf"/>
</dbReference>
<dbReference type="PRINTS" id="PR00455">
    <property type="entry name" value="HTHTETR"/>
</dbReference>
<dbReference type="InterPro" id="IPR001647">
    <property type="entry name" value="HTH_TetR"/>
</dbReference>
<evidence type="ECO:0000256" key="2">
    <source>
        <dbReference type="ARBA" id="ARBA00023125"/>
    </source>
</evidence>
<accession>A0A1H8RUA7</accession>
<dbReference type="PANTHER" id="PTHR30055:SF234">
    <property type="entry name" value="HTH-TYPE TRANSCRIPTIONAL REGULATOR BETI"/>
    <property type="match status" value="1"/>
</dbReference>
<feature type="compositionally biased region" description="Low complexity" evidence="5">
    <location>
        <begin position="218"/>
        <end position="227"/>
    </location>
</feature>
<dbReference type="AlphaFoldDB" id="A0A1H8RUA7"/>
<dbReference type="OrthoDB" id="9779746at2"/>
<protein>
    <submittedName>
        <fullName evidence="7">Transcriptional regulator, TetR family</fullName>
    </submittedName>
</protein>
<keyword evidence="2 4" id="KW-0238">DNA-binding</keyword>
<evidence type="ECO:0000256" key="3">
    <source>
        <dbReference type="ARBA" id="ARBA00023163"/>
    </source>
</evidence>
<dbReference type="Pfam" id="PF00440">
    <property type="entry name" value="TetR_N"/>
    <property type="match status" value="1"/>
</dbReference>
<dbReference type="InterPro" id="IPR050109">
    <property type="entry name" value="HTH-type_TetR-like_transc_reg"/>
</dbReference>
<evidence type="ECO:0000256" key="5">
    <source>
        <dbReference type="SAM" id="MobiDB-lite"/>
    </source>
</evidence>
<dbReference type="PROSITE" id="PS50977">
    <property type="entry name" value="HTH_TETR_2"/>
    <property type="match status" value="1"/>
</dbReference>
<dbReference type="GO" id="GO:0003700">
    <property type="term" value="F:DNA-binding transcription factor activity"/>
    <property type="evidence" value="ECO:0007669"/>
    <property type="project" value="TreeGrafter"/>
</dbReference>
<dbReference type="SUPFAM" id="SSF46689">
    <property type="entry name" value="Homeodomain-like"/>
    <property type="match status" value="1"/>
</dbReference>
<dbReference type="RefSeq" id="WP_092683307.1">
    <property type="nucleotide sequence ID" value="NZ_FODT01000004.1"/>
</dbReference>
<evidence type="ECO:0000256" key="1">
    <source>
        <dbReference type="ARBA" id="ARBA00023015"/>
    </source>
</evidence>